<comment type="caution">
    <text evidence="4">The sequence shown here is derived from an EMBL/GenBank/DDBJ whole genome shotgun (WGS) entry which is preliminary data.</text>
</comment>
<accession>A0ABT7XUV9</accession>
<dbReference type="SUPFAM" id="SSF53807">
    <property type="entry name" value="Helical backbone' metal receptor"/>
    <property type="match status" value="1"/>
</dbReference>
<dbReference type="InterPro" id="IPR054828">
    <property type="entry name" value="Vit_B12_bind_prot"/>
</dbReference>
<dbReference type="InterPro" id="IPR050902">
    <property type="entry name" value="ABC_Transporter_SBP"/>
</dbReference>
<dbReference type="PROSITE" id="PS50983">
    <property type="entry name" value="FE_B12_PBP"/>
    <property type="match status" value="1"/>
</dbReference>
<dbReference type="Pfam" id="PF01497">
    <property type="entry name" value="Peripla_BP_2"/>
    <property type="match status" value="1"/>
</dbReference>
<evidence type="ECO:0000256" key="1">
    <source>
        <dbReference type="ARBA" id="ARBA00022729"/>
    </source>
</evidence>
<proteinExistence type="predicted"/>
<keyword evidence="1 2" id="KW-0732">Signal</keyword>
<feature type="domain" description="Fe/B12 periplasmic-binding" evidence="3">
    <location>
        <begin position="41"/>
        <end position="286"/>
    </location>
</feature>
<feature type="chain" id="PRO_5045723110" evidence="2">
    <location>
        <begin position="22"/>
        <end position="294"/>
    </location>
</feature>
<reference evidence="4" key="1">
    <citation type="submission" date="2023-06" db="EMBL/GenBank/DDBJ databases">
        <authorList>
            <person name="Zhang S."/>
        </authorList>
    </citation>
    <scope>NUCLEOTIDE SEQUENCE</scope>
    <source>
        <strain evidence="4">SG2303</strain>
    </source>
</reference>
<dbReference type="PANTHER" id="PTHR30535">
    <property type="entry name" value="VITAMIN B12-BINDING PROTEIN"/>
    <property type="match status" value="1"/>
</dbReference>
<dbReference type="NCBIfam" id="NF038402">
    <property type="entry name" value="TroA_like"/>
    <property type="match status" value="1"/>
</dbReference>
<evidence type="ECO:0000313" key="4">
    <source>
        <dbReference type="EMBL" id="MDN0077515.1"/>
    </source>
</evidence>
<dbReference type="RefSeq" id="WP_289832148.1">
    <property type="nucleotide sequence ID" value="NZ_JAUEDK010000072.1"/>
</dbReference>
<protein>
    <submittedName>
        <fullName evidence="4">Cobalamin-binding protein</fullName>
    </submittedName>
</protein>
<feature type="signal peptide" evidence="2">
    <location>
        <begin position="1"/>
        <end position="21"/>
    </location>
</feature>
<evidence type="ECO:0000259" key="3">
    <source>
        <dbReference type="PROSITE" id="PS50983"/>
    </source>
</evidence>
<dbReference type="PANTHER" id="PTHR30535:SF34">
    <property type="entry name" value="MOLYBDATE-BINDING PROTEIN MOLA"/>
    <property type="match status" value="1"/>
</dbReference>
<dbReference type="Gene3D" id="3.40.50.1980">
    <property type="entry name" value="Nitrogenase molybdenum iron protein domain"/>
    <property type="match status" value="2"/>
</dbReference>
<dbReference type="Proteomes" id="UP001168540">
    <property type="component" value="Unassembled WGS sequence"/>
</dbReference>
<dbReference type="CDD" id="cd01144">
    <property type="entry name" value="BtuF"/>
    <property type="match status" value="1"/>
</dbReference>
<name>A0ABT7XUV9_9NEIS</name>
<evidence type="ECO:0000256" key="2">
    <source>
        <dbReference type="SAM" id="SignalP"/>
    </source>
</evidence>
<sequence length="294" mass="31319">MTRMRAGWLWLALWLAPLAQAAVSARDAAGGTLTLAKPAQRVVALVPHAVEMLYAVGAGSQLVATVNYADYPPEAKRLPRVGGYTGVSLEAVMRQQPDLVIVWADGTAPRDVARLRSLGIPVFVSRPLQLDDVARELESLGALTGHGAEADRAAARYRAQLAALKARYAVRPTVSVFLQVGELPLYTVSDKSFVGQLVRLCGGNNVFGAQPQPAPQVSVESVIRARPQVLLSTGALSTLAQWRQWGAIPAVQRNALYALPADLVVRPGPRLVDGAEAVCRTLDDARARLGLTPG</sequence>
<dbReference type="InterPro" id="IPR002491">
    <property type="entry name" value="ABC_transptr_periplasmic_BD"/>
</dbReference>
<dbReference type="EMBL" id="JAUEDK010000072">
    <property type="protein sequence ID" value="MDN0077515.1"/>
    <property type="molecule type" value="Genomic_DNA"/>
</dbReference>
<evidence type="ECO:0000313" key="5">
    <source>
        <dbReference type="Proteomes" id="UP001168540"/>
    </source>
</evidence>
<keyword evidence="5" id="KW-1185">Reference proteome</keyword>
<gene>
    <name evidence="4" type="ORF">QU481_22080</name>
</gene>
<organism evidence="4 5">
    <name type="scientific">Crenobacter oryzisoli</name>
    <dbReference type="NCBI Taxonomy" id="3056844"/>
    <lineage>
        <taxon>Bacteria</taxon>
        <taxon>Pseudomonadati</taxon>
        <taxon>Pseudomonadota</taxon>
        <taxon>Betaproteobacteria</taxon>
        <taxon>Neisseriales</taxon>
        <taxon>Neisseriaceae</taxon>
        <taxon>Crenobacter</taxon>
    </lineage>
</organism>